<feature type="compositionally biased region" description="Polar residues" evidence="7">
    <location>
        <begin position="425"/>
        <end position="439"/>
    </location>
</feature>
<evidence type="ECO:0000256" key="3">
    <source>
        <dbReference type="ARBA" id="ARBA00022884"/>
    </source>
</evidence>
<keyword evidence="4" id="KW-0508">mRNA splicing</keyword>
<evidence type="ECO:0000256" key="4">
    <source>
        <dbReference type="ARBA" id="ARBA00023187"/>
    </source>
</evidence>
<dbReference type="InterPro" id="IPR012677">
    <property type="entry name" value="Nucleotide-bd_a/b_plait_sf"/>
</dbReference>
<feature type="compositionally biased region" description="Low complexity" evidence="7">
    <location>
        <begin position="101"/>
        <end position="117"/>
    </location>
</feature>
<evidence type="ECO:0000256" key="5">
    <source>
        <dbReference type="ARBA" id="ARBA00023242"/>
    </source>
</evidence>
<dbReference type="InterPro" id="IPR034653">
    <property type="entry name" value="SPF45_RRM"/>
</dbReference>
<dbReference type="EMBL" id="JAAAJB010000355">
    <property type="protein sequence ID" value="KAG0257606.1"/>
    <property type="molecule type" value="Genomic_DNA"/>
</dbReference>
<evidence type="ECO:0000259" key="8">
    <source>
        <dbReference type="PROSITE" id="PS50102"/>
    </source>
</evidence>
<dbReference type="Proteomes" id="UP000807716">
    <property type="component" value="Unassembled WGS sequence"/>
</dbReference>
<feature type="compositionally biased region" description="Polar residues" evidence="7">
    <location>
        <begin position="76"/>
        <end position="100"/>
    </location>
</feature>
<dbReference type="GO" id="GO:0045292">
    <property type="term" value="P:mRNA cis splicing, via spliceosome"/>
    <property type="evidence" value="ECO:0007669"/>
    <property type="project" value="InterPro"/>
</dbReference>
<dbReference type="Gene3D" id="3.30.70.330">
    <property type="match status" value="1"/>
</dbReference>
<proteinExistence type="predicted"/>
<dbReference type="GO" id="GO:0071011">
    <property type="term" value="C:precatalytic spliceosome"/>
    <property type="evidence" value="ECO:0007669"/>
    <property type="project" value="TreeGrafter"/>
</dbReference>
<feature type="region of interest" description="Disordered" evidence="7">
    <location>
        <begin position="425"/>
        <end position="467"/>
    </location>
</feature>
<dbReference type="CDD" id="cd12647">
    <property type="entry name" value="RRM_UHM_SPF45"/>
    <property type="match status" value="1"/>
</dbReference>
<evidence type="ECO:0000256" key="2">
    <source>
        <dbReference type="ARBA" id="ARBA00022664"/>
    </source>
</evidence>
<dbReference type="InterPro" id="IPR040052">
    <property type="entry name" value="RBM17"/>
</dbReference>
<evidence type="ECO:0000256" key="1">
    <source>
        <dbReference type="ARBA" id="ARBA00004123"/>
    </source>
</evidence>
<keyword evidence="3 6" id="KW-0694">RNA-binding</keyword>
<protein>
    <recommendedName>
        <fullName evidence="8">RRM domain-containing protein</fullName>
    </recommendedName>
</protein>
<dbReference type="FunFam" id="3.30.70.330:FF:000382">
    <property type="entry name" value="G-patch domain-containing protein"/>
    <property type="match status" value="1"/>
</dbReference>
<gene>
    <name evidence="9" type="ORF">DFQ27_005047</name>
</gene>
<accession>A0A9P6Q338</accession>
<dbReference type="PANTHER" id="PTHR13288">
    <property type="entry name" value="SPLICING FACTOR 45 SPF45"/>
    <property type="match status" value="1"/>
</dbReference>
<evidence type="ECO:0000256" key="6">
    <source>
        <dbReference type="PROSITE-ProRule" id="PRU00176"/>
    </source>
</evidence>
<evidence type="ECO:0000313" key="10">
    <source>
        <dbReference type="Proteomes" id="UP000807716"/>
    </source>
</evidence>
<reference evidence="9" key="1">
    <citation type="journal article" date="2020" name="Fungal Divers.">
        <title>Resolving the Mortierellaceae phylogeny through synthesis of multi-gene phylogenetics and phylogenomics.</title>
        <authorList>
            <person name="Vandepol N."/>
            <person name="Liber J."/>
            <person name="Desiro A."/>
            <person name="Na H."/>
            <person name="Kennedy M."/>
            <person name="Barry K."/>
            <person name="Grigoriev I.V."/>
            <person name="Miller A.N."/>
            <person name="O'Donnell K."/>
            <person name="Stajich J.E."/>
            <person name="Bonito G."/>
        </authorList>
    </citation>
    <scope>NUCLEOTIDE SEQUENCE</scope>
    <source>
        <strain evidence="9">BC1065</strain>
    </source>
</reference>
<dbReference type="PROSITE" id="PS50102">
    <property type="entry name" value="RRM"/>
    <property type="match status" value="1"/>
</dbReference>
<feature type="compositionally biased region" description="Low complexity" evidence="7">
    <location>
        <begin position="449"/>
        <end position="461"/>
    </location>
</feature>
<evidence type="ECO:0000256" key="7">
    <source>
        <dbReference type="SAM" id="MobiDB-lite"/>
    </source>
</evidence>
<dbReference type="AlphaFoldDB" id="A0A9P6Q338"/>
<sequence>MSSLYGDLPPPSTEASGSDSSKSENAAGAPSATISKPPLPAGWSASLNRLKPIPRRTQLPKPKQAQRSIPAGFMQHSETAIPTASAASPVSKSSTPTGAINTNSGPNVSSGGSPGTSAPVSEETNWLKAKAAQVQHRRKEREENASEAGGEKPADGTESILLAIAITLSVMDAFLSIQIEIEIEITFVFPVAISISISIKTQIQVQVQVKVEVQSRSRSQSPSSSRGRYGVRPQSPRRGRSPSPRGPSFRNAGPAYSGSRSQSRSRSRGRGRSQSPLFVEQRGHGRSPRRYVGSHSGSPPARRRSYSRSRSRSRSHSPPPPLHHPHRGLGAAQQIPSKRPHSPEHHGPTTAGNPSKYKAFAPPPSLSENSFARVEPAESTPIRPPIPQAPSASLAGIPSSNPSVAARIVMSDASGEDAYLRRMQMSQHRASAPSYSQSTAHPPPPAPAFVPASPQASNAPASRPPLPQEATSTVVLLTNMVGPGEVDEMLQDETAGECEKYGRVIRCLIFEVQKNRVPPEEAVRIFVKFESPAAAERALRDLNGRYFGGRQVRGQYFDEQRFDRLQLAP</sequence>
<feature type="region of interest" description="Disordered" evidence="7">
    <location>
        <begin position="1"/>
        <end position="154"/>
    </location>
</feature>
<keyword evidence="10" id="KW-1185">Reference proteome</keyword>
<dbReference type="OrthoDB" id="5411533at2759"/>
<feature type="compositionally biased region" description="Basic and acidic residues" evidence="7">
    <location>
        <begin position="140"/>
        <end position="154"/>
    </location>
</feature>
<dbReference type="GO" id="GO:0003723">
    <property type="term" value="F:RNA binding"/>
    <property type="evidence" value="ECO:0007669"/>
    <property type="project" value="UniProtKB-UniRule"/>
</dbReference>
<keyword evidence="2" id="KW-0507">mRNA processing</keyword>
<dbReference type="Pfam" id="PF00076">
    <property type="entry name" value="RRM_1"/>
    <property type="match status" value="1"/>
</dbReference>
<comment type="caution">
    <text evidence="9">The sequence shown here is derived from an EMBL/GenBank/DDBJ whole genome shotgun (WGS) entry which is preliminary data.</text>
</comment>
<dbReference type="InterPro" id="IPR035979">
    <property type="entry name" value="RBD_domain_sf"/>
</dbReference>
<name>A0A9P6Q338_9FUNG</name>
<comment type="subcellular location">
    <subcellularLocation>
        <location evidence="1">Nucleus</location>
    </subcellularLocation>
</comment>
<feature type="compositionally biased region" description="Low complexity" evidence="7">
    <location>
        <begin position="212"/>
        <end position="225"/>
    </location>
</feature>
<evidence type="ECO:0000313" key="9">
    <source>
        <dbReference type="EMBL" id="KAG0257606.1"/>
    </source>
</evidence>
<dbReference type="SMART" id="SM00361">
    <property type="entry name" value="RRM_1"/>
    <property type="match status" value="1"/>
</dbReference>
<dbReference type="SUPFAM" id="SSF54928">
    <property type="entry name" value="RNA-binding domain, RBD"/>
    <property type="match status" value="1"/>
</dbReference>
<organism evidence="9 10">
    <name type="scientific">Actinomortierella ambigua</name>
    <dbReference type="NCBI Taxonomy" id="1343610"/>
    <lineage>
        <taxon>Eukaryota</taxon>
        <taxon>Fungi</taxon>
        <taxon>Fungi incertae sedis</taxon>
        <taxon>Mucoromycota</taxon>
        <taxon>Mortierellomycotina</taxon>
        <taxon>Mortierellomycetes</taxon>
        <taxon>Mortierellales</taxon>
        <taxon>Mortierellaceae</taxon>
        <taxon>Actinomortierella</taxon>
    </lineage>
</organism>
<feature type="compositionally biased region" description="Basic residues" evidence="7">
    <location>
        <begin position="301"/>
        <end position="315"/>
    </location>
</feature>
<feature type="domain" description="RRM" evidence="8">
    <location>
        <begin position="473"/>
        <end position="559"/>
    </location>
</feature>
<feature type="compositionally biased region" description="Polar residues" evidence="7">
    <location>
        <begin position="13"/>
        <end position="24"/>
    </location>
</feature>
<dbReference type="InterPro" id="IPR000504">
    <property type="entry name" value="RRM_dom"/>
</dbReference>
<feature type="region of interest" description="Disordered" evidence="7">
    <location>
        <begin position="212"/>
        <end position="400"/>
    </location>
</feature>
<keyword evidence="5" id="KW-0539">Nucleus</keyword>
<dbReference type="PANTHER" id="PTHR13288:SF8">
    <property type="entry name" value="SPLICING FACTOR 45"/>
    <property type="match status" value="1"/>
</dbReference>
<dbReference type="InterPro" id="IPR003954">
    <property type="entry name" value="RRM_euk-type"/>
</dbReference>